<protein>
    <submittedName>
        <fullName evidence="1">Uncharacterized protein LOC107262686 isoform X1</fullName>
    </submittedName>
</protein>
<proteinExistence type="predicted"/>
<sequence length="94" mass="10349">MHDNFPMLCFAHPNLLHMSAARIPGKEDESSASIKVSWKMDKTSNLTTRASCSVKLKGFNLSFPWIAVKVSEPTVFSSPESIHWPAPPVPTKGP</sequence>
<dbReference type="EMBL" id="GGEC01046707">
    <property type="protein sequence ID" value="MBX27191.1"/>
    <property type="molecule type" value="Transcribed_RNA"/>
</dbReference>
<organism evidence="1">
    <name type="scientific">Rhizophora mucronata</name>
    <name type="common">Asiatic mangrove</name>
    <dbReference type="NCBI Taxonomy" id="61149"/>
    <lineage>
        <taxon>Eukaryota</taxon>
        <taxon>Viridiplantae</taxon>
        <taxon>Streptophyta</taxon>
        <taxon>Embryophyta</taxon>
        <taxon>Tracheophyta</taxon>
        <taxon>Spermatophyta</taxon>
        <taxon>Magnoliopsida</taxon>
        <taxon>eudicotyledons</taxon>
        <taxon>Gunneridae</taxon>
        <taxon>Pentapetalae</taxon>
        <taxon>rosids</taxon>
        <taxon>fabids</taxon>
        <taxon>Malpighiales</taxon>
        <taxon>Rhizophoraceae</taxon>
        <taxon>Rhizophora</taxon>
    </lineage>
</organism>
<accession>A0A2P2MAF2</accession>
<dbReference type="AlphaFoldDB" id="A0A2P2MAF2"/>
<reference evidence="1" key="1">
    <citation type="submission" date="2018-02" db="EMBL/GenBank/DDBJ databases">
        <title>Rhizophora mucronata_Transcriptome.</title>
        <authorList>
            <person name="Meera S.P."/>
            <person name="Sreeshan A."/>
            <person name="Augustine A."/>
        </authorList>
    </citation>
    <scope>NUCLEOTIDE SEQUENCE</scope>
    <source>
        <tissue evidence="1">Leaf</tissue>
    </source>
</reference>
<name>A0A2P2MAF2_RHIMU</name>
<evidence type="ECO:0000313" key="1">
    <source>
        <dbReference type="EMBL" id="MBX27191.1"/>
    </source>
</evidence>